<protein>
    <submittedName>
        <fullName evidence="8">B12-binding domain-containing radical SAM protein</fullName>
    </submittedName>
</protein>
<dbReference type="GO" id="GO:0031419">
    <property type="term" value="F:cobalamin binding"/>
    <property type="evidence" value="ECO:0007669"/>
    <property type="project" value="InterPro"/>
</dbReference>
<dbReference type="InterPro" id="IPR006158">
    <property type="entry name" value="Cobalamin-bd"/>
</dbReference>
<evidence type="ECO:0000259" key="6">
    <source>
        <dbReference type="PROSITE" id="PS51332"/>
    </source>
</evidence>
<evidence type="ECO:0000256" key="2">
    <source>
        <dbReference type="ARBA" id="ARBA00022691"/>
    </source>
</evidence>
<dbReference type="SUPFAM" id="SSF102114">
    <property type="entry name" value="Radical SAM enzymes"/>
    <property type="match status" value="1"/>
</dbReference>
<evidence type="ECO:0000313" key="8">
    <source>
        <dbReference type="EMBL" id="BEQ13905.1"/>
    </source>
</evidence>
<dbReference type="Pfam" id="PF04055">
    <property type="entry name" value="Radical_SAM"/>
    <property type="match status" value="1"/>
</dbReference>
<dbReference type="Gene3D" id="3.40.50.280">
    <property type="entry name" value="Cobalamin-binding domain"/>
    <property type="match status" value="1"/>
</dbReference>
<dbReference type="EMBL" id="AP028679">
    <property type="protein sequence ID" value="BEQ13905.1"/>
    <property type="molecule type" value="Genomic_DNA"/>
</dbReference>
<dbReference type="SFLD" id="SFLDG01123">
    <property type="entry name" value="methyltransferase_(Class_B)"/>
    <property type="match status" value="1"/>
</dbReference>
<dbReference type="PANTHER" id="PTHR43409:SF16">
    <property type="entry name" value="SLR0320 PROTEIN"/>
    <property type="match status" value="1"/>
</dbReference>
<dbReference type="AlphaFoldDB" id="A0AAU9EAK9"/>
<evidence type="ECO:0000256" key="3">
    <source>
        <dbReference type="ARBA" id="ARBA00022723"/>
    </source>
</evidence>
<dbReference type="InterPro" id="IPR051198">
    <property type="entry name" value="BchE-like"/>
</dbReference>
<accession>A0AAU9EAK9</accession>
<dbReference type="GO" id="GO:0003824">
    <property type="term" value="F:catalytic activity"/>
    <property type="evidence" value="ECO:0007669"/>
    <property type="project" value="InterPro"/>
</dbReference>
<dbReference type="PROSITE" id="PS51918">
    <property type="entry name" value="RADICAL_SAM"/>
    <property type="match status" value="1"/>
</dbReference>
<keyword evidence="3" id="KW-0479">Metal-binding</keyword>
<organism evidence="8 9">
    <name type="scientific">Desulfoferula mesophila</name>
    <dbReference type="NCBI Taxonomy" id="3058419"/>
    <lineage>
        <taxon>Bacteria</taxon>
        <taxon>Pseudomonadati</taxon>
        <taxon>Thermodesulfobacteriota</taxon>
        <taxon>Desulfarculia</taxon>
        <taxon>Desulfarculales</taxon>
        <taxon>Desulfarculaceae</taxon>
        <taxon>Desulfoferula</taxon>
    </lineage>
</organism>
<keyword evidence="4" id="KW-0408">Iron</keyword>
<dbReference type="InterPro" id="IPR007197">
    <property type="entry name" value="rSAM"/>
</dbReference>
<comment type="cofactor">
    <cofactor evidence="1">
        <name>[4Fe-4S] cluster</name>
        <dbReference type="ChEBI" id="CHEBI:49883"/>
    </cofactor>
</comment>
<dbReference type="SFLD" id="SFLDS00029">
    <property type="entry name" value="Radical_SAM"/>
    <property type="match status" value="1"/>
</dbReference>
<keyword evidence="9" id="KW-1185">Reference proteome</keyword>
<dbReference type="SFLD" id="SFLDG01082">
    <property type="entry name" value="B12-binding_domain_containing"/>
    <property type="match status" value="1"/>
</dbReference>
<sequence length="481" mass="54078">MPKVLIVSPNDSRIGPNKNTWTPLFIASAAAVLENTGCTVRVFDRLAHSHRGGQSLAGTHQAMLSLVSSFKPDLVLIEANPESIYDTCHCARDIKALHDAPLGIFGAHATALPALAFQKIPQIDLLIEGEAEIPLAQLVSGDWSSASGVWLRDGDEARPPSRRSSPIDMDLLPFPAFHLMDTGYYAMRGTDTIWCHYLSSLTLMTSRGCTGRCAYCLESRDYGPGLRFRSLELVLEDVERCLRDYNLDAIYLRDCNFLVDRRRCARFCEMLLERNLHRRLLWSAQVRADCVEGGLLGLMKKAGCTSLEFGVETPNQDHLRAMDKTIPVEAAQKALGLCREVGIYSHAYLMRGLPGETLADLHASEAWVRKYRPSNFFWVKLHVFPGTPLYEQYGDSFFEDNPWDDRQAVHDYYRRNLSSVSLADLEEWLQKRARPLMARQRRICQIKANPPLALAGLTVQRVRNRALSLARKIGGGSDERE</sequence>
<dbReference type="InterPro" id="IPR034466">
    <property type="entry name" value="Methyltransferase_Class_B"/>
</dbReference>
<dbReference type="PANTHER" id="PTHR43409">
    <property type="entry name" value="ANAEROBIC MAGNESIUM-PROTOPORPHYRIN IX MONOMETHYL ESTER CYCLASE-RELATED"/>
    <property type="match status" value="1"/>
</dbReference>
<dbReference type="KEGG" id="dmp:FAK_09710"/>
<dbReference type="InterPro" id="IPR058240">
    <property type="entry name" value="rSAM_sf"/>
</dbReference>
<dbReference type="Gene3D" id="3.80.30.20">
    <property type="entry name" value="tm_1862 like domain"/>
    <property type="match status" value="1"/>
</dbReference>
<dbReference type="RefSeq" id="WP_338605636.1">
    <property type="nucleotide sequence ID" value="NZ_AP028679.1"/>
</dbReference>
<dbReference type="SMART" id="SM00729">
    <property type="entry name" value="Elp3"/>
    <property type="match status" value="1"/>
</dbReference>
<dbReference type="GO" id="GO:0051539">
    <property type="term" value="F:4 iron, 4 sulfur cluster binding"/>
    <property type="evidence" value="ECO:0007669"/>
    <property type="project" value="UniProtKB-KW"/>
</dbReference>
<dbReference type="CDD" id="cd01335">
    <property type="entry name" value="Radical_SAM"/>
    <property type="match status" value="1"/>
</dbReference>
<feature type="domain" description="Radical SAM core" evidence="7">
    <location>
        <begin position="195"/>
        <end position="421"/>
    </location>
</feature>
<gene>
    <name evidence="8" type="ORF">FAK_09710</name>
</gene>
<evidence type="ECO:0000256" key="1">
    <source>
        <dbReference type="ARBA" id="ARBA00001966"/>
    </source>
</evidence>
<evidence type="ECO:0000256" key="5">
    <source>
        <dbReference type="ARBA" id="ARBA00023014"/>
    </source>
</evidence>
<proteinExistence type="predicted"/>
<reference evidence="9" key="1">
    <citation type="journal article" date="2023" name="Arch. Microbiol.">
        <title>Desulfoferula mesophilus gen. nov. sp. nov., a mesophilic sulfate-reducing bacterium isolated from a brackish lake sediment.</title>
        <authorList>
            <person name="Watanabe T."/>
            <person name="Yabe T."/>
            <person name="Tsuji J.M."/>
            <person name="Fukui M."/>
        </authorList>
    </citation>
    <scope>NUCLEOTIDE SEQUENCE [LARGE SCALE GENOMIC DNA]</scope>
    <source>
        <strain evidence="9">12FAK</strain>
    </source>
</reference>
<dbReference type="PROSITE" id="PS51332">
    <property type="entry name" value="B12_BINDING"/>
    <property type="match status" value="1"/>
</dbReference>
<feature type="domain" description="B12-binding" evidence="6">
    <location>
        <begin position="9"/>
        <end position="149"/>
    </location>
</feature>
<keyword evidence="5" id="KW-0411">Iron-sulfur</keyword>
<dbReference type="Proteomes" id="UP001366166">
    <property type="component" value="Chromosome"/>
</dbReference>
<dbReference type="InterPro" id="IPR006638">
    <property type="entry name" value="Elp3/MiaA/NifB-like_rSAM"/>
</dbReference>
<keyword evidence="2" id="KW-0949">S-adenosyl-L-methionine</keyword>
<dbReference type="InterPro" id="IPR023404">
    <property type="entry name" value="rSAM_horseshoe"/>
</dbReference>
<evidence type="ECO:0000313" key="9">
    <source>
        <dbReference type="Proteomes" id="UP001366166"/>
    </source>
</evidence>
<dbReference type="GO" id="GO:0005829">
    <property type="term" value="C:cytosol"/>
    <property type="evidence" value="ECO:0007669"/>
    <property type="project" value="TreeGrafter"/>
</dbReference>
<name>A0AAU9EAK9_9BACT</name>
<dbReference type="GO" id="GO:0046872">
    <property type="term" value="F:metal ion binding"/>
    <property type="evidence" value="ECO:0007669"/>
    <property type="project" value="UniProtKB-KW"/>
</dbReference>
<evidence type="ECO:0000256" key="4">
    <source>
        <dbReference type="ARBA" id="ARBA00023004"/>
    </source>
</evidence>
<evidence type="ECO:0000259" key="7">
    <source>
        <dbReference type="PROSITE" id="PS51918"/>
    </source>
</evidence>